<comment type="caution">
    <text evidence="2">The sequence shown here is derived from an EMBL/GenBank/DDBJ whole genome shotgun (WGS) entry which is preliminary data.</text>
</comment>
<organism evidence="2 3">
    <name type="scientific">Wallemia mellicola</name>
    <dbReference type="NCBI Taxonomy" id="1708541"/>
    <lineage>
        <taxon>Eukaryota</taxon>
        <taxon>Fungi</taxon>
        <taxon>Dikarya</taxon>
        <taxon>Basidiomycota</taxon>
        <taxon>Wallemiomycotina</taxon>
        <taxon>Wallemiomycetes</taxon>
        <taxon>Wallemiales</taxon>
        <taxon>Wallemiaceae</taxon>
        <taxon>Wallemia</taxon>
    </lineage>
</organism>
<evidence type="ECO:0000313" key="3">
    <source>
        <dbReference type="Proteomes" id="UP000305362"/>
    </source>
</evidence>
<feature type="signal peptide" evidence="1">
    <location>
        <begin position="1"/>
        <end position="20"/>
    </location>
</feature>
<evidence type="ECO:0000313" key="2">
    <source>
        <dbReference type="EMBL" id="TIC58423.1"/>
    </source>
</evidence>
<name>A0AB74K8I7_9BASI</name>
<feature type="chain" id="PRO_5044492656" evidence="1">
    <location>
        <begin position="21"/>
        <end position="124"/>
    </location>
</feature>
<dbReference type="EMBL" id="SPRV01000090">
    <property type="protein sequence ID" value="TIC58423.1"/>
    <property type="molecule type" value="Genomic_DNA"/>
</dbReference>
<dbReference type="Proteomes" id="UP000305362">
    <property type="component" value="Unassembled WGS sequence"/>
</dbReference>
<protein>
    <submittedName>
        <fullName evidence="2">Uncharacterized protein</fullName>
    </submittedName>
</protein>
<gene>
    <name evidence="2" type="ORF">E3Q03_04277</name>
</gene>
<proteinExistence type="predicted"/>
<accession>A0AB74K8I7</accession>
<reference evidence="2 3" key="1">
    <citation type="submission" date="2019-03" db="EMBL/GenBank/DDBJ databases">
        <title>Sequencing 25 genomes of Wallemia mellicola.</title>
        <authorList>
            <person name="Gostincar C."/>
        </authorList>
    </citation>
    <scope>NUCLEOTIDE SEQUENCE [LARGE SCALE GENOMIC DNA]</scope>
    <source>
        <strain evidence="2 3">EXF-1277</strain>
    </source>
</reference>
<dbReference type="AlphaFoldDB" id="A0AB74K8I7"/>
<keyword evidence="1" id="KW-0732">Signal</keyword>
<evidence type="ECO:0000256" key="1">
    <source>
        <dbReference type="SAM" id="SignalP"/>
    </source>
</evidence>
<sequence length="124" mass="13225">MISVKLLILAFIAIIAKVSSLTINTPNGPKACEKLSITFDGGSAPYSIQVTDGIPATVPKVVDEIKDVQSSPLDYVITSKEEKIGLVLHSADGEVAYSANTRQATSTLQRAMQGARPSEWSYSL</sequence>